<sequence>MNTGTKEFLQLHGFSDYDDDGFVVLPFHWKGGRCALPLRRVFDHLRAKYGLKERVFSPQELQEALFNEIDAAVQAGGFLDILFHPFLHTSNAHWSMIEEVAKRVKNSPEIWCAPLDEVAQWAAKKSEQFR</sequence>
<reference evidence="2" key="1">
    <citation type="journal article" date="2015" name="Genome Announc.">
        <title>Draft genome sequence of Talaromyces cellulolyticus strain Y-94, a source of lignocellulosic biomass-degrading enzymes.</title>
        <authorList>
            <person name="Fujii T."/>
            <person name="Koike H."/>
            <person name="Sawayama S."/>
            <person name="Yano S."/>
            <person name="Inoue H."/>
        </authorList>
    </citation>
    <scope>NUCLEOTIDE SEQUENCE [LARGE SCALE GENOMIC DNA]</scope>
    <source>
        <strain evidence="2">Y-94</strain>
    </source>
</reference>
<accession>A0A6V8HJ99</accession>
<protein>
    <submittedName>
        <fullName evidence="1">Uncharacterized protein</fullName>
    </submittedName>
</protein>
<dbReference type="Proteomes" id="UP000053095">
    <property type="component" value="Unassembled WGS sequence"/>
</dbReference>
<gene>
    <name evidence="1" type="ORF">TCE0_042f14405</name>
</gene>
<dbReference type="EMBL" id="DF933838">
    <property type="protein sequence ID" value="GAM41348.1"/>
    <property type="molecule type" value="Genomic_DNA"/>
</dbReference>
<evidence type="ECO:0000313" key="1">
    <source>
        <dbReference type="EMBL" id="GAM41348.1"/>
    </source>
</evidence>
<proteinExistence type="predicted"/>
<name>A0A6V8HJ99_TALPI</name>
<dbReference type="SUPFAM" id="SSF88713">
    <property type="entry name" value="Glycoside hydrolase/deacetylase"/>
    <property type="match status" value="1"/>
</dbReference>
<evidence type="ECO:0000313" key="2">
    <source>
        <dbReference type="Proteomes" id="UP000053095"/>
    </source>
</evidence>
<dbReference type="Gene3D" id="3.20.20.370">
    <property type="entry name" value="Glycoside hydrolase/deacetylase"/>
    <property type="match status" value="1"/>
</dbReference>
<dbReference type="InterPro" id="IPR011330">
    <property type="entry name" value="Glyco_hydro/deAcase_b/a-brl"/>
</dbReference>
<organism evidence="1 2">
    <name type="scientific">Talaromyces pinophilus</name>
    <name type="common">Penicillium pinophilum</name>
    <dbReference type="NCBI Taxonomy" id="128442"/>
    <lineage>
        <taxon>Eukaryota</taxon>
        <taxon>Fungi</taxon>
        <taxon>Dikarya</taxon>
        <taxon>Ascomycota</taxon>
        <taxon>Pezizomycotina</taxon>
        <taxon>Eurotiomycetes</taxon>
        <taxon>Eurotiomycetidae</taxon>
        <taxon>Eurotiales</taxon>
        <taxon>Trichocomaceae</taxon>
        <taxon>Talaromyces</taxon>
        <taxon>Talaromyces sect. Talaromyces</taxon>
    </lineage>
</organism>
<dbReference type="AlphaFoldDB" id="A0A6V8HJ99"/>
<dbReference type="GO" id="GO:0005975">
    <property type="term" value="P:carbohydrate metabolic process"/>
    <property type="evidence" value="ECO:0007669"/>
    <property type="project" value="InterPro"/>
</dbReference>
<keyword evidence="2" id="KW-1185">Reference proteome</keyword>
<comment type="caution">
    <text evidence="1">The sequence shown here is derived from an EMBL/GenBank/DDBJ whole genome shotgun (WGS) entry which is preliminary data.</text>
</comment>